<comment type="similarity">
    <text evidence="2">Belongs to the class-III pyridine nucleotide-disulfide oxidoreductase family.</text>
</comment>
<dbReference type="AlphaFoldDB" id="A0A6P1TS13"/>
<dbReference type="EMBL" id="CP048000">
    <property type="protein sequence ID" value="QHQ62285.1"/>
    <property type="molecule type" value="Genomic_DNA"/>
</dbReference>
<dbReference type="KEGG" id="anr:Ana3638_17075"/>
<dbReference type="PROSITE" id="PS50206">
    <property type="entry name" value="RHODANESE_3"/>
    <property type="match status" value="1"/>
</dbReference>
<dbReference type="SUPFAM" id="SSF51905">
    <property type="entry name" value="FAD/NAD(P)-binding domain"/>
    <property type="match status" value="1"/>
</dbReference>
<keyword evidence="3" id="KW-0285">Flavoprotein</keyword>
<evidence type="ECO:0000256" key="4">
    <source>
        <dbReference type="ARBA" id="ARBA00022827"/>
    </source>
</evidence>
<dbReference type="RefSeq" id="WP_161839110.1">
    <property type="nucleotide sequence ID" value="NZ_CP048000.1"/>
</dbReference>
<evidence type="ECO:0000256" key="5">
    <source>
        <dbReference type="ARBA" id="ARBA00023002"/>
    </source>
</evidence>
<dbReference type="InterPro" id="IPR023753">
    <property type="entry name" value="FAD/NAD-binding_dom"/>
</dbReference>
<dbReference type="PANTHER" id="PTHR43429:SF1">
    <property type="entry name" value="NAD(P)H SULFUR OXIDOREDUCTASE (COA-DEPENDENT)"/>
    <property type="match status" value="1"/>
</dbReference>
<evidence type="ECO:0000313" key="9">
    <source>
        <dbReference type="Proteomes" id="UP000464314"/>
    </source>
</evidence>
<dbReference type="Pfam" id="PF00581">
    <property type="entry name" value="Rhodanese"/>
    <property type="match status" value="1"/>
</dbReference>
<protein>
    <submittedName>
        <fullName evidence="8">FAD-dependent oxidoreductase</fullName>
    </submittedName>
</protein>
<evidence type="ECO:0000256" key="1">
    <source>
        <dbReference type="ARBA" id="ARBA00001974"/>
    </source>
</evidence>
<dbReference type="SMART" id="SM00450">
    <property type="entry name" value="RHOD"/>
    <property type="match status" value="1"/>
</dbReference>
<keyword evidence="4" id="KW-0274">FAD</keyword>
<dbReference type="PRINTS" id="PR00411">
    <property type="entry name" value="PNDRDTASEI"/>
</dbReference>
<reference evidence="8 9" key="1">
    <citation type="submission" date="2020-01" db="EMBL/GenBank/DDBJ databases">
        <title>Genome analysis of Anaerocolumna sp. CBA3638.</title>
        <authorList>
            <person name="Kim J."/>
            <person name="Roh S.W."/>
        </authorList>
    </citation>
    <scope>NUCLEOTIDE SEQUENCE [LARGE SCALE GENOMIC DNA]</scope>
    <source>
        <strain evidence="8 9">CBA3638</strain>
    </source>
</reference>
<dbReference type="PANTHER" id="PTHR43429">
    <property type="entry name" value="PYRIDINE NUCLEOTIDE-DISULFIDE OXIDOREDUCTASE DOMAIN-CONTAINING"/>
    <property type="match status" value="1"/>
</dbReference>
<organism evidence="8 9">
    <name type="scientific">Anaerocolumna sedimenticola</name>
    <dbReference type="NCBI Taxonomy" id="2696063"/>
    <lineage>
        <taxon>Bacteria</taxon>
        <taxon>Bacillati</taxon>
        <taxon>Bacillota</taxon>
        <taxon>Clostridia</taxon>
        <taxon>Lachnospirales</taxon>
        <taxon>Lachnospiraceae</taxon>
        <taxon>Anaerocolumna</taxon>
    </lineage>
</organism>
<evidence type="ECO:0000256" key="6">
    <source>
        <dbReference type="ARBA" id="ARBA00023284"/>
    </source>
</evidence>
<keyword evidence="9" id="KW-1185">Reference proteome</keyword>
<keyword evidence="5" id="KW-0560">Oxidoreductase</keyword>
<dbReference type="InterPro" id="IPR050260">
    <property type="entry name" value="FAD-bd_OxRdtase"/>
</dbReference>
<proteinExistence type="inferred from homology"/>
<dbReference type="InterPro" id="IPR016156">
    <property type="entry name" value="FAD/NAD-linked_Rdtase_dimer_sf"/>
</dbReference>
<dbReference type="Pfam" id="PF02852">
    <property type="entry name" value="Pyr_redox_dim"/>
    <property type="match status" value="1"/>
</dbReference>
<evidence type="ECO:0000256" key="3">
    <source>
        <dbReference type="ARBA" id="ARBA00022630"/>
    </source>
</evidence>
<gene>
    <name evidence="8" type="ORF">Ana3638_17075</name>
</gene>
<dbReference type="InterPro" id="IPR036873">
    <property type="entry name" value="Rhodanese-like_dom_sf"/>
</dbReference>
<comment type="cofactor">
    <cofactor evidence="1">
        <name>FAD</name>
        <dbReference type="ChEBI" id="CHEBI:57692"/>
    </cofactor>
</comment>
<evidence type="ECO:0000259" key="7">
    <source>
        <dbReference type="PROSITE" id="PS50206"/>
    </source>
</evidence>
<dbReference type="GO" id="GO:0016491">
    <property type="term" value="F:oxidoreductase activity"/>
    <property type="evidence" value="ECO:0007669"/>
    <property type="project" value="UniProtKB-KW"/>
</dbReference>
<feature type="domain" description="Rhodanese" evidence="7">
    <location>
        <begin position="461"/>
        <end position="545"/>
    </location>
</feature>
<dbReference type="SUPFAM" id="SSF52821">
    <property type="entry name" value="Rhodanese/Cell cycle control phosphatase"/>
    <property type="match status" value="1"/>
</dbReference>
<sequence>MRLIIIGAVASGTSAAAKARRNREDAEIIIYDKGDYISYSSCGMPYYIGGEVDNAELLTPRNPAFFKSKYNVDIFTNHEVIAIDGKVKTVEVKNLATGEIFMDSYDKLVIATGARASVPPIKGIEYKNVFTLRNIGDMNHIKGFITENNPKSAVIIGTGFIGLEVCENLKALGIEVTLIEKLSQVTPGLDTDMSVYVEDHLKKNGVKVFTGVTVQEINEKGIMLEDGREIKTDFILISTGVRPNTELAEKAGIKLGVTKAIEVNEKMETNMEDIYACGDCIEQFHVITGKKVYRPMGSTANKTGRIAGDSITGGNLRFRGILGTGIFKVFDLAVAQTGLSEREAKAEGYEVVVCHNIKPNKPEYMGGKEMIIKGIADKASGRLLGVQIVGYDGVDKRIDVFVTAITYKAKAEDLFHLDLAYAPPFSTTKDPVMYTGMILDNAINGNRKLITPDELDTLIKSGENYKLIDARVVSQYDKDHIKTAENIPHSKLRKALNDFDKDTVTVTYCNKGVTGNAAQNILLNHGFKEVFNLSGGHKHFRKNKKS</sequence>
<dbReference type="SUPFAM" id="SSF55424">
    <property type="entry name" value="FAD/NAD-linked reductases, dimerisation (C-terminal) domain"/>
    <property type="match status" value="1"/>
</dbReference>
<dbReference type="PRINTS" id="PR00368">
    <property type="entry name" value="FADPNR"/>
</dbReference>
<name>A0A6P1TS13_9FIRM</name>
<dbReference type="InterPro" id="IPR004099">
    <property type="entry name" value="Pyr_nucl-diS_OxRdtase_dimer"/>
</dbReference>
<dbReference type="InterPro" id="IPR001763">
    <property type="entry name" value="Rhodanese-like_dom"/>
</dbReference>
<dbReference type="Proteomes" id="UP000464314">
    <property type="component" value="Chromosome"/>
</dbReference>
<dbReference type="Gene3D" id="3.40.250.10">
    <property type="entry name" value="Rhodanese-like domain"/>
    <property type="match status" value="1"/>
</dbReference>
<dbReference type="Gene3D" id="3.50.50.60">
    <property type="entry name" value="FAD/NAD(P)-binding domain"/>
    <property type="match status" value="2"/>
</dbReference>
<accession>A0A6P1TS13</accession>
<dbReference type="Pfam" id="PF07992">
    <property type="entry name" value="Pyr_redox_2"/>
    <property type="match status" value="1"/>
</dbReference>
<dbReference type="InterPro" id="IPR036188">
    <property type="entry name" value="FAD/NAD-bd_sf"/>
</dbReference>
<evidence type="ECO:0000256" key="2">
    <source>
        <dbReference type="ARBA" id="ARBA00009130"/>
    </source>
</evidence>
<evidence type="ECO:0000313" key="8">
    <source>
        <dbReference type="EMBL" id="QHQ62285.1"/>
    </source>
</evidence>
<keyword evidence="6" id="KW-0676">Redox-active center</keyword>